<feature type="compositionally biased region" description="Basic and acidic residues" evidence="2">
    <location>
        <begin position="618"/>
        <end position="627"/>
    </location>
</feature>
<evidence type="ECO:0000313" key="3">
    <source>
        <dbReference type="EMBL" id="CAH1776550.1"/>
    </source>
</evidence>
<reference evidence="3" key="1">
    <citation type="submission" date="2022-03" db="EMBL/GenBank/DDBJ databases">
        <authorList>
            <person name="Martin C."/>
        </authorList>
    </citation>
    <scope>NUCLEOTIDE SEQUENCE</scope>
</reference>
<evidence type="ECO:0000256" key="2">
    <source>
        <dbReference type="SAM" id="MobiDB-lite"/>
    </source>
</evidence>
<protein>
    <submittedName>
        <fullName evidence="3">Uncharacterized protein</fullName>
    </submittedName>
</protein>
<accession>A0A8J1TGE5</accession>
<feature type="compositionally biased region" description="Basic residues" evidence="2">
    <location>
        <begin position="276"/>
        <end position="290"/>
    </location>
</feature>
<dbReference type="EMBL" id="CAIIXF020000002">
    <property type="protein sequence ID" value="CAH1776550.1"/>
    <property type="molecule type" value="Genomic_DNA"/>
</dbReference>
<evidence type="ECO:0000256" key="1">
    <source>
        <dbReference type="SAM" id="Coils"/>
    </source>
</evidence>
<sequence length="649" mass="72633">MKLFKKLKVNSALHIKIFKDHMALKAELEDANNKAEQATDSRELSKALSVIPRMASQWELSSDQKYGDSIYDQQSYGSYYSDSSSMPTLDAASVTGNSQSSCSFSSSDLSRTLQSGSKNLDYKLRENVKTLKVTNASHNTVDISRRNTPTRAIYNDMNQTNMSGDVQCCVMPLKLRKSLKTTNNTNKLSNRPMKGGSEPELNKIHTLKDEFGQFRSEQNIHKMSSKIRSKLKKKRLGSIKESDNDIPNCCDLEKKFPSPRIPTLEQTIQHGCLPNIKRRKSCSQSRKSKMPIKSQTNTSKMVPPPFATLDTRGPKATKKVSQSSSSHSSTDYVLPRTSTKKHLTSDLPRTSTKVKLIYKTESDIEKNTDATPVRQKSEKSHLQTADTQSTSTPRSMLFKCCKCLSTTACELRRTYERRQSIGKTSTTHTCESSSSDSVSVWTIYELEVNDFNDVFKEPSNSVEIQRPLGSKDESNSNIRELSSISKYHNHNECADHAVHNTLEERGSIFQQKRPLSPTTSHISCKPDFSKRYFPSDSDLSSLNSDISPVSISSYTSSQCDVCSKQPCSHNAFPQHLGYAVRKIANSHQPIEDIDCSMNATCASIPDMGEVGTPSIYHDTQDYNHDTPDDLSGTWNSESDDSSMYESDTD</sequence>
<proteinExistence type="predicted"/>
<dbReference type="AlphaFoldDB" id="A0A8J1TGE5"/>
<keyword evidence="1" id="KW-0175">Coiled coil</keyword>
<evidence type="ECO:0000313" key="4">
    <source>
        <dbReference type="Proteomes" id="UP000749559"/>
    </source>
</evidence>
<comment type="caution">
    <text evidence="3">The sequence shown here is derived from an EMBL/GenBank/DDBJ whole genome shotgun (WGS) entry which is preliminary data.</text>
</comment>
<gene>
    <name evidence="3" type="ORF">OFUS_LOCUS3714</name>
</gene>
<feature type="compositionally biased region" description="Acidic residues" evidence="2">
    <location>
        <begin position="637"/>
        <end position="649"/>
    </location>
</feature>
<name>A0A8J1TGE5_OWEFU</name>
<dbReference type="Proteomes" id="UP000749559">
    <property type="component" value="Unassembled WGS sequence"/>
</dbReference>
<organism evidence="3 4">
    <name type="scientific">Owenia fusiformis</name>
    <name type="common">Polychaete worm</name>
    <dbReference type="NCBI Taxonomy" id="6347"/>
    <lineage>
        <taxon>Eukaryota</taxon>
        <taxon>Metazoa</taxon>
        <taxon>Spiralia</taxon>
        <taxon>Lophotrochozoa</taxon>
        <taxon>Annelida</taxon>
        <taxon>Polychaeta</taxon>
        <taxon>Sedentaria</taxon>
        <taxon>Canalipalpata</taxon>
        <taxon>Sabellida</taxon>
        <taxon>Oweniida</taxon>
        <taxon>Oweniidae</taxon>
        <taxon>Owenia</taxon>
    </lineage>
</organism>
<feature type="coiled-coil region" evidence="1">
    <location>
        <begin position="18"/>
        <end position="48"/>
    </location>
</feature>
<feature type="region of interest" description="Disordered" evidence="2">
    <location>
        <begin position="367"/>
        <end position="390"/>
    </location>
</feature>
<keyword evidence="4" id="KW-1185">Reference proteome</keyword>
<feature type="region of interest" description="Disordered" evidence="2">
    <location>
        <begin position="276"/>
        <end position="347"/>
    </location>
</feature>
<feature type="region of interest" description="Disordered" evidence="2">
    <location>
        <begin position="612"/>
        <end position="649"/>
    </location>
</feature>